<dbReference type="PIRSF" id="PIRSF000729">
    <property type="entry name" value="GK"/>
    <property type="match status" value="1"/>
</dbReference>
<dbReference type="GO" id="GO:0004349">
    <property type="term" value="F:glutamate 5-kinase activity"/>
    <property type="evidence" value="ECO:0007669"/>
    <property type="project" value="UniProtKB-UniRule"/>
</dbReference>
<comment type="similarity">
    <text evidence="8">Belongs to the glutamate 5-kinase family.</text>
</comment>
<dbReference type="EMBL" id="QRTC01000017">
    <property type="protein sequence ID" value="RGQ41549.1"/>
    <property type="molecule type" value="Genomic_DNA"/>
</dbReference>
<dbReference type="NCBIfam" id="TIGR01027">
    <property type="entry name" value="proB"/>
    <property type="match status" value="1"/>
</dbReference>
<reference evidence="10 11" key="1">
    <citation type="submission" date="2018-08" db="EMBL/GenBank/DDBJ databases">
        <title>A genome reference for cultivated species of the human gut microbiota.</title>
        <authorList>
            <person name="Zou Y."/>
            <person name="Xue W."/>
            <person name="Luo G."/>
        </authorList>
    </citation>
    <scope>NUCLEOTIDE SEQUENCE [LARGE SCALE GENOMIC DNA]</scope>
    <source>
        <strain evidence="10 11">AF28-26</strain>
    </source>
</reference>
<feature type="binding site" evidence="8">
    <location>
        <begin position="214"/>
        <end position="220"/>
    </location>
    <ligand>
        <name>ATP</name>
        <dbReference type="ChEBI" id="CHEBI:30616"/>
    </ligand>
</feature>
<feature type="binding site" evidence="8">
    <location>
        <position position="152"/>
    </location>
    <ligand>
        <name>substrate</name>
    </ligand>
</feature>
<evidence type="ECO:0000256" key="5">
    <source>
        <dbReference type="ARBA" id="ARBA00022741"/>
    </source>
</evidence>
<dbReference type="InterPro" id="IPR001048">
    <property type="entry name" value="Asp/Glu/Uridylate_kinase"/>
</dbReference>
<dbReference type="PRINTS" id="PR00474">
    <property type="entry name" value="GLU5KINASE"/>
</dbReference>
<dbReference type="PANTHER" id="PTHR43654:SF1">
    <property type="entry name" value="ISOPENTENYL PHOSPHATE KINASE"/>
    <property type="match status" value="1"/>
</dbReference>
<dbReference type="Gene3D" id="3.40.1160.10">
    <property type="entry name" value="Acetylglutamate kinase-like"/>
    <property type="match status" value="1"/>
</dbReference>
<proteinExistence type="inferred from homology"/>
<dbReference type="AlphaFoldDB" id="A0A412AY17"/>
<dbReference type="GO" id="GO:0055129">
    <property type="term" value="P:L-proline biosynthetic process"/>
    <property type="evidence" value="ECO:0007669"/>
    <property type="project" value="UniProtKB-UniRule"/>
</dbReference>
<keyword evidence="2 8" id="KW-0028">Amino-acid biosynthesis</keyword>
<dbReference type="Pfam" id="PF00696">
    <property type="entry name" value="AA_kinase"/>
    <property type="match status" value="1"/>
</dbReference>
<feature type="binding site" evidence="8">
    <location>
        <begin position="172"/>
        <end position="173"/>
    </location>
    <ligand>
        <name>ATP</name>
        <dbReference type="ChEBI" id="CHEBI:30616"/>
    </ligand>
</feature>
<keyword evidence="4 8" id="KW-0808">Transferase</keyword>
<comment type="caution">
    <text evidence="10">The sequence shown here is derived from an EMBL/GenBank/DDBJ whole genome shotgun (WGS) entry which is preliminary data.</text>
</comment>
<dbReference type="InterPro" id="IPR041739">
    <property type="entry name" value="G5K_ProB"/>
</dbReference>
<organism evidence="10 11">
    <name type="scientific">[Clostridium] leptum</name>
    <dbReference type="NCBI Taxonomy" id="1535"/>
    <lineage>
        <taxon>Bacteria</taxon>
        <taxon>Bacillati</taxon>
        <taxon>Bacillota</taxon>
        <taxon>Clostridia</taxon>
        <taxon>Eubacteriales</taxon>
        <taxon>Oscillospiraceae</taxon>
        <taxon>Oscillospiraceae incertae sedis</taxon>
    </lineage>
</organism>
<dbReference type="PANTHER" id="PTHR43654">
    <property type="entry name" value="GLUTAMATE 5-KINASE"/>
    <property type="match status" value="1"/>
</dbReference>
<sequence length="264" mass="28781">MMKAKRIVVKVGTSTLTYDSGRLNIRRIDHLCKVLSDLQNSGREVILVSSGAIGVGVGKLGLKQRPKETRKKQAVAAVGQCELMFIYDKLFGEYNRTVAQILLTRDVVEHDHSKQNVVNTFEALMEIGIIPVVNENDTVAIDELDGQNFGDNDTLSAIVADIVEADLLVILTDIDGLYEEDPRKNPDAKRIPVVRHIDEHIREIAGGSGSNRGTGGMSTKITAAVVATEAGIDCCVINGKNPELLYDLLEGREIGTRFVAKKKG</sequence>
<gene>
    <name evidence="8 10" type="primary">proB</name>
    <name evidence="10" type="ORF">DWY99_05960</name>
</gene>
<evidence type="ECO:0000256" key="7">
    <source>
        <dbReference type="ARBA" id="ARBA00022840"/>
    </source>
</evidence>
<dbReference type="CDD" id="cd04242">
    <property type="entry name" value="AAK_G5K_ProB"/>
    <property type="match status" value="1"/>
</dbReference>
<dbReference type="GO" id="GO:0005524">
    <property type="term" value="F:ATP binding"/>
    <property type="evidence" value="ECO:0007669"/>
    <property type="project" value="UniProtKB-KW"/>
</dbReference>
<comment type="function">
    <text evidence="8">Catalyzes the transfer of a phosphate group to glutamate to form L-glutamate 5-phosphate.</text>
</comment>
<protein>
    <recommendedName>
        <fullName evidence="8">Glutamate 5-kinase</fullName>
        <ecNumber evidence="8">2.7.2.11</ecNumber>
    </recommendedName>
    <alternativeName>
        <fullName evidence="8">Gamma-glutamyl kinase</fullName>
        <shortName evidence="8">GK</shortName>
    </alternativeName>
</protein>
<evidence type="ECO:0000259" key="9">
    <source>
        <dbReference type="Pfam" id="PF00696"/>
    </source>
</evidence>
<evidence type="ECO:0000256" key="4">
    <source>
        <dbReference type="ARBA" id="ARBA00022679"/>
    </source>
</evidence>
<evidence type="ECO:0000313" key="11">
    <source>
        <dbReference type="Proteomes" id="UP000284751"/>
    </source>
</evidence>
<comment type="pathway">
    <text evidence="8">Amino-acid biosynthesis; L-proline biosynthesis; L-glutamate 5-semialdehyde from L-glutamate: step 1/2.</text>
</comment>
<keyword evidence="6 8" id="KW-0418">Kinase</keyword>
<comment type="catalytic activity">
    <reaction evidence="8">
        <text>L-glutamate + ATP = L-glutamyl 5-phosphate + ADP</text>
        <dbReference type="Rhea" id="RHEA:14877"/>
        <dbReference type="ChEBI" id="CHEBI:29985"/>
        <dbReference type="ChEBI" id="CHEBI:30616"/>
        <dbReference type="ChEBI" id="CHEBI:58274"/>
        <dbReference type="ChEBI" id="CHEBI:456216"/>
        <dbReference type="EC" id="2.7.2.11"/>
    </reaction>
</comment>
<name>A0A412AY17_9FIRM</name>
<dbReference type="Proteomes" id="UP000284751">
    <property type="component" value="Unassembled WGS sequence"/>
</dbReference>
<keyword evidence="7 8" id="KW-0067">ATP-binding</keyword>
<feature type="binding site" evidence="8">
    <location>
        <position position="137"/>
    </location>
    <ligand>
        <name>substrate</name>
    </ligand>
</feature>
<dbReference type="UniPathway" id="UPA00098">
    <property type="reaction ID" value="UER00359"/>
</dbReference>
<dbReference type="GO" id="GO:0005829">
    <property type="term" value="C:cytosol"/>
    <property type="evidence" value="ECO:0007669"/>
    <property type="project" value="TreeGrafter"/>
</dbReference>
<keyword evidence="5 8" id="KW-0547">Nucleotide-binding</keyword>
<feature type="binding site" evidence="8">
    <location>
        <position position="10"/>
    </location>
    <ligand>
        <name>ATP</name>
        <dbReference type="ChEBI" id="CHEBI:30616"/>
    </ligand>
</feature>
<evidence type="ECO:0000256" key="3">
    <source>
        <dbReference type="ARBA" id="ARBA00022650"/>
    </source>
</evidence>
<evidence type="ECO:0000256" key="6">
    <source>
        <dbReference type="ARBA" id="ARBA00022777"/>
    </source>
</evidence>
<evidence type="ECO:0000256" key="2">
    <source>
        <dbReference type="ARBA" id="ARBA00022605"/>
    </source>
</evidence>
<dbReference type="EC" id="2.7.2.11" evidence="8"/>
<evidence type="ECO:0000256" key="8">
    <source>
        <dbReference type="HAMAP-Rule" id="MF_00456"/>
    </source>
</evidence>
<evidence type="ECO:0000256" key="1">
    <source>
        <dbReference type="ARBA" id="ARBA00022490"/>
    </source>
</evidence>
<feature type="binding site" evidence="8">
    <location>
        <position position="50"/>
    </location>
    <ligand>
        <name>substrate</name>
    </ligand>
</feature>
<dbReference type="InterPro" id="IPR019797">
    <property type="entry name" value="Glutamate_5-kinase_CS"/>
</dbReference>
<evidence type="ECO:0000313" key="10">
    <source>
        <dbReference type="EMBL" id="RGQ41549.1"/>
    </source>
</evidence>
<keyword evidence="3 8" id="KW-0641">Proline biosynthesis</keyword>
<dbReference type="InterPro" id="IPR011529">
    <property type="entry name" value="Glu_5kinase"/>
</dbReference>
<dbReference type="InterPro" id="IPR001057">
    <property type="entry name" value="Glu/AcGlu_kinase"/>
</dbReference>
<dbReference type="InterPro" id="IPR036393">
    <property type="entry name" value="AceGlu_kinase-like_sf"/>
</dbReference>
<keyword evidence="1 8" id="KW-0963">Cytoplasm</keyword>
<dbReference type="SUPFAM" id="SSF53633">
    <property type="entry name" value="Carbamate kinase-like"/>
    <property type="match status" value="1"/>
</dbReference>
<dbReference type="InterPro" id="IPR005715">
    <property type="entry name" value="Glu_5kinase/COase_Synthase"/>
</dbReference>
<dbReference type="FunFam" id="3.40.1160.10:FF:000018">
    <property type="entry name" value="Glutamate 5-kinase"/>
    <property type="match status" value="1"/>
</dbReference>
<comment type="subcellular location">
    <subcellularLocation>
        <location evidence="8">Cytoplasm</location>
    </subcellularLocation>
</comment>
<dbReference type="PROSITE" id="PS00902">
    <property type="entry name" value="GLUTAMATE_5_KINASE"/>
    <property type="match status" value="1"/>
</dbReference>
<feature type="domain" description="Aspartate/glutamate/uridylate kinase" evidence="9">
    <location>
        <begin position="5"/>
        <end position="238"/>
    </location>
</feature>
<accession>A0A412AY17</accession>
<dbReference type="HAMAP" id="MF_00456">
    <property type="entry name" value="ProB"/>
    <property type="match status" value="1"/>
</dbReference>